<dbReference type="Gene3D" id="3.10.129.10">
    <property type="entry name" value="Hotdog Thioesterase"/>
    <property type="match status" value="1"/>
</dbReference>
<dbReference type="Pfam" id="PF03061">
    <property type="entry name" value="4HBT"/>
    <property type="match status" value="1"/>
</dbReference>
<comment type="caution">
    <text evidence="9">The sequence shown here is derived from an EMBL/GenBank/DDBJ whole genome shotgun (WGS) entry which is preliminary data.</text>
</comment>
<protein>
    <recommendedName>
        <fullName evidence="6">Medium/long-chain acyl-CoA thioesterase YigI</fullName>
        <ecNumber evidence="5">3.1.2.20</ecNumber>
    </recommendedName>
</protein>
<keyword evidence="10" id="KW-1185">Reference proteome</keyword>
<name>A0ABT0YID8_9BURK</name>
<comment type="catalytic activity">
    <reaction evidence="7">
        <text>a medium-chain fatty acyl-CoA + H2O = a medium-chain fatty acid + CoA + H(+)</text>
        <dbReference type="Rhea" id="RHEA:68184"/>
        <dbReference type="ChEBI" id="CHEBI:15377"/>
        <dbReference type="ChEBI" id="CHEBI:15378"/>
        <dbReference type="ChEBI" id="CHEBI:57287"/>
        <dbReference type="ChEBI" id="CHEBI:59558"/>
        <dbReference type="ChEBI" id="CHEBI:90546"/>
    </reaction>
</comment>
<evidence type="ECO:0000256" key="6">
    <source>
        <dbReference type="ARBA" id="ARBA00040062"/>
    </source>
</evidence>
<evidence type="ECO:0000313" key="9">
    <source>
        <dbReference type="EMBL" id="MCM5678487.1"/>
    </source>
</evidence>
<sequence length="155" mass="16525">MDTPGTDFTCADPGYVERVRGSFERQTVMGTFGIALVDVAPGRVVLEMPHRADLTQQHGFLHAGVVSTALDSACGYAAFSLMPADAAVLTIEFKVNLVAPARGPVFRFEGTVIKPGRTITVVEGRAIERGDKGERLVATMTATVMTVLGRVGIHH</sequence>
<evidence type="ECO:0000256" key="7">
    <source>
        <dbReference type="ARBA" id="ARBA00048062"/>
    </source>
</evidence>
<dbReference type="SUPFAM" id="SSF54637">
    <property type="entry name" value="Thioesterase/thiol ester dehydrase-isomerase"/>
    <property type="match status" value="1"/>
</dbReference>
<evidence type="ECO:0000256" key="1">
    <source>
        <dbReference type="ARBA" id="ARBA00022801"/>
    </source>
</evidence>
<dbReference type="InterPro" id="IPR029069">
    <property type="entry name" value="HotDog_dom_sf"/>
</dbReference>
<dbReference type="InterPro" id="IPR003736">
    <property type="entry name" value="PAAI_dom"/>
</dbReference>
<dbReference type="PANTHER" id="PTHR43240:SF20">
    <property type="entry name" value="MEDIUM_LONG-CHAIN ACYL-COA THIOESTERASE YIGI"/>
    <property type="match status" value="1"/>
</dbReference>
<organism evidence="9 10">
    <name type="scientific">Caldimonas mangrovi</name>
    <dbReference type="NCBI Taxonomy" id="2944811"/>
    <lineage>
        <taxon>Bacteria</taxon>
        <taxon>Pseudomonadati</taxon>
        <taxon>Pseudomonadota</taxon>
        <taxon>Betaproteobacteria</taxon>
        <taxon>Burkholderiales</taxon>
        <taxon>Sphaerotilaceae</taxon>
        <taxon>Caldimonas</taxon>
    </lineage>
</organism>
<dbReference type="PANTHER" id="PTHR43240">
    <property type="entry name" value="1,4-DIHYDROXY-2-NAPHTHOYL-COA THIOESTERASE 1"/>
    <property type="match status" value="1"/>
</dbReference>
<comment type="similarity">
    <text evidence="4">Belongs to the YigI thioesterase family.</text>
</comment>
<evidence type="ECO:0000259" key="8">
    <source>
        <dbReference type="Pfam" id="PF03061"/>
    </source>
</evidence>
<dbReference type="CDD" id="cd03443">
    <property type="entry name" value="PaaI_thioesterase"/>
    <property type="match status" value="1"/>
</dbReference>
<reference evidence="9" key="1">
    <citation type="submission" date="2022-05" db="EMBL/GenBank/DDBJ databases">
        <title>Schlegelella sp. nov., isolated from mangrove soil.</title>
        <authorList>
            <person name="Liu Y."/>
            <person name="Ge X."/>
            <person name="Liu W."/>
        </authorList>
    </citation>
    <scope>NUCLEOTIDE SEQUENCE</scope>
    <source>
        <strain evidence="9">S2-27</strain>
    </source>
</reference>
<keyword evidence="1" id="KW-0378">Hydrolase</keyword>
<feature type="domain" description="Thioesterase" evidence="8">
    <location>
        <begin position="58"/>
        <end position="128"/>
    </location>
</feature>
<dbReference type="InterPro" id="IPR006683">
    <property type="entry name" value="Thioestr_dom"/>
</dbReference>
<dbReference type="EC" id="3.1.2.20" evidence="5"/>
<dbReference type="EMBL" id="JAMKFE010000002">
    <property type="protein sequence ID" value="MCM5678487.1"/>
    <property type="molecule type" value="Genomic_DNA"/>
</dbReference>
<dbReference type="Proteomes" id="UP001165541">
    <property type="component" value="Unassembled WGS sequence"/>
</dbReference>
<proteinExistence type="inferred from homology"/>
<dbReference type="NCBIfam" id="TIGR00369">
    <property type="entry name" value="unchar_dom_1"/>
    <property type="match status" value="1"/>
</dbReference>
<evidence type="ECO:0000313" key="10">
    <source>
        <dbReference type="Proteomes" id="UP001165541"/>
    </source>
</evidence>
<evidence type="ECO:0000256" key="4">
    <source>
        <dbReference type="ARBA" id="ARBA00038381"/>
    </source>
</evidence>
<evidence type="ECO:0000256" key="5">
    <source>
        <dbReference type="ARBA" id="ARBA00038894"/>
    </source>
</evidence>
<gene>
    <name evidence="9" type="ORF">M8A51_02960</name>
</gene>
<comment type="catalytic activity">
    <reaction evidence="2">
        <text>a fatty acyl-CoA + H2O = a fatty acid + CoA + H(+)</text>
        <dbReference type="Rhea" id="RHEA:16781"/>
        <dbReference type="ChEBI" id="CHEBI:15377"/>
        <dbReference type="ChEBI" id="CHEBI:15378"/>
        <dbReference type="ChEBI" id="CHEBI:28868"/>
        <dbReference type="ChEBI" id="CHEBI:57287"/>
        <dbReference type="ChEBI" id="CHEBI:77636"/>
        <dbReference type="EC" id="3.1.2.20"/>
    </reaction>
</comment>
<accession>A0ABT0YID8</accession>
<dbReference type="RefSeq" id="WP_251776637.1">
    <property type="nucleotide sequence ID" value="NZ_JAMKFE010000002.1"/>
</dbReference>
<evidence type="ECO:0000256" key="3">
    <source>
        <dbReference type="ARBA" id="ARBA00036002"/>
    </source>
</evidence>
<evidence type="ECO:0000256" key="2">
    <source>
        <dbReference type="ARBA" id="ARBA00035880"/>
    </source>
</evidence>
<comment type="catalytic activity">
    <reaction evidence="3">
        <text>a long-chain fatty acyl-CoA + H2O = a long-chain fatty acid + CoA + H(+)</text>
        <dbReference type="Rhea" id="RHEA:67680"/>
        <dbReference type="ChEBI" id="CHEBI:15377"/>
        <dbReference type="ChEBI" id="CHEBI:15378"/>
        <dbReference type="ChEBI" id="CHEBI:57287"/>
        <dbReference type="ChEBI" id="CHEBI:57560"/>
        <dbReference type="ChEBI" id="CHEBI:83139"/>
    </reaction>
</comment>